<dbReference type="GO" id="GO:0003899">
    <property type="term" value="F:DNA-directed RNA polymerase activity"/>
    <property type="evidence" value="ECO:0007669"/>
    <property type="project" value="InterPro"/>
</dbReference>
<dbReference type="GO" id="GO:0005737">
    <property type="term" value="C:cytoplasm"/>
    <property type="evidence" value="ECO:0007669"/>
    <property type="project" value="TreeGrafter"/>
</dbReference>
<name>A0A1I1RLM7_9FLAO</name>
<dbReference type="Pfam" id="PF13155">
    <property type="entry name" value="Toprim_2"/>
    <property type="match status" value="1"/>
</dbReference>
<accession>A0A1I1RLM7</accession>
<dbReference type="PANTHER" id="PTHR30313:SF2">
    <property type="entry name" value="DNA PRIMASE"/>
    <property type="match status" value="1"/>
</dbReference>
<dbReference type="GO" id="GO:0008270">
    <property type="term" value="F:zinc ion binding"/>
    <property type="evidence" value="ECO:0007669"/>
    <property type="project" value="UniProtKB-KW"/>
</dbReference>
<evidence type="ECO:0000259" key="4">
    <source>
        <dbReference type="SMART" id="SM00400"/>
    </source>
</evidence>
<dbReference type="GO" id="GO:0006269">
    <property type="term" value="P:DNA replication, synthesis of primer"/>
    <property type="evidence" value="ECO:0007669"/>
    <property type="project" value="TreeGrafter"/>
</dbReference>
<gene>
    <name evidence="5" type="ORF">SAMN04487987_11092</name>
</gene>
<dbReference type="OrthoDB" id="8536512at2"/>
<dbReference type="Proteomes" id="UP000199439">
    <property type="component" value="Unassembled WGS sequence"/>
</dbReference>
<evidence type="ECO:0000256" key="3">
    <source>
        <dbReference type="ARBA" id="ARBA00022833"/>
    </source>
</evidence>
<reference evidence="6" key="1">
    <citation type="submission" date="2016-10" db="EMBL/GenBank/DDBJ databases">
        <authorList>
            <person name="Varghese N."/>
            <person name="Submissions S."/>
        </authorList>
    </citation>
    <scope>NUCLEOTIDE SEQUENCE [LARGE SCALE GENOMIC DNA]</scope>
    <source>
        <strain evidence="6">DSM 25730</strain>
    </source>
</reference>
<dbReference type="Gene3D" id="3.40.1360.10">
    <property type="match status" value="1"/>
</dbReference>
<keyword evidence="2" id="KW-0863">Zinc-finger</keyword>
<evidence type="ECO:0000256" key="2">
    <source>
        <dbReference type="ARBA" id="ARBA00022771"/>
    </source>
</evidence>
<dbReference type="RefSeq" id="WP_092853271.1">
    <property type="nucleotide sequence ID" value="NZ_FOMI01000010.1"/>
</dbReference>
<dbReference type="InterPro" id="IPR050219">
    <property type="entry name" value="DnaG_primase"/>
</dbReference>
<evidence type="ECO:0000256" key="1">
    <source>
        <dbReference type="ARBA" id="ARBA00022723"/>
    </source>
</evidence>
<dbReference type="EMBL" id="FOMI01000010">
    <property type="protein sequence ID" value="SFD35231.1"/>
    <property type="molecule type" value="Genomic_DNA"/>
</dbReference>
<dbReference type="InterPro" id="IPR002694">
    <property type="entry name" value="Znf_CHC2"/>
</dbReference>
<keyword evidence="1" id="KW-0479">Metal-binding</keyword>
<dbReference type="GO" id="GO:0003677">
    <property type="term" value="F:DNA binding"/>
    <property type="evidence" value="ECO:0007669"/>
    <property type="project" value="InterPro"/>
</dbReference>
<keyword evidence="6" id="KW-1185">Reference proteome</keyword>
<sequence>MNSKTAKELDLIELLASLNFYPVKRIKYDVWFFSPFRNETTPSFKVCSKINKWFDHGEGKGGNTLDFMIKLKMCSISEALKLLESKSFSFHKPKKANNETTQNIEIVSERRIQKATLISYLHERKIDVSTARKYCIELHYLNIQKTNSNNAKKSKSDNRLKPFYTIAFKNDLGGYETRNKIFQSCLFVKAITTIKNDSNTLNLFEGFSDFLSYLTLMPHKENEDFIITNSTSIVKNTIEVLPNYTTVKTFFDNDESGIKATKLIQENCKREFLNESLKFKKYNDVNDYLMAYRR</sequence>
<protein>
    <submittedName>
        <fullName evidence="5">CHC2 zinc finger</fullName>
    </submittedName>
</protein>
<dbReference type="InterPro" id="IPR036977">
    <property type="entry name" value="DNA_primase_Znf_CHC2"/>
</dbReference>
<evidence type="ECO:0000313" key="5">
    <source>
        <dbReference type="EMBL" id="SFD35231.1"/>
    </source>
</evidence>
<keyword evidence="3" id="KW-0862">Zinc</keyword>
<dbReference type="Gene3D" id="3.90.580.10">
    <property type="entry name" value="Zinc finger, CHC2-type domain"/>
    <property type="match status" value="1"/>
</dbReference>
<dbReference type="AlphaFoldDB" id="A0A1I1RLM7"/>
<feature type="domain" description="Zinc finger CHC2-type" evidence="4">
    <location>
        <begin position="35"/>
        <end position="84"/>
    </location>
</feature>
<proteinExistence type="predicted"/>
<dbReference type="STRING" id="870482.SAMN04487987_11092"/>
<dbReference type="PANTHER" id="PTHR30313">
    <property type="entry name" value="DNA PRIMASE"/>
    <property type="match status" value="1"/>
</dbReference>
<dbReference type="SMART" id="SM00400">
    <property type="entry name" value="ZnF_CHCC"/>
    <property type="match status" value="1"/>
</dbReference>
<dbReference type="Pfam" id="PF01807">
    <property type="entry name" value="Zn_ribbon_DnaG"/>
    <property type="match status" value="1"/>
</dbReference>
<organism evidence="5 6">
    <name type="scientific">Algibacter pectinivorans</name>
    <dbReference type="NCBI Taxonomy" id="870482"/>
    <lineage>
        <taxon>Bacteria</taxon>
        <taxon>Pseudomonadati</taxon>
        <taxon>Bacteroidota</taxon>
        <taxon>Flavobacteriia</taxon>
        <taxon>Flavobacteriales</taxon>
        <taxon>Flavobacteriaceae</taxon>
        <taxon>Algibacter</taxon>
    </lineage>
</organism>
<evidence type="ECO:0000313" key="6">
    <source>
        <dbReference type="Proteomes" id="UP000199439"/>
    </source>
</evidence>
<dbReference type="SUPFAM" id="SSF57783">
    <property type="entry name" value="Zinc beta-ribbon"/>
    <property type="match status" value="1"/>
</dbReference>